<name>H1XP35_CALAY</name>
<dbReference type="Pfam" id="PF13860">
    <property type="entry name" value="FlgD_ig"/>
    <property type="match status" value="1"/>
</dbReference>
<feature type="domain" description="FlgD/Vpr Ig-like" evidence="3">
    <location>
        <begin position="525"/>
        <end position="572"/>
    </location>
</feature>
<dbReference type="PaxDb" id="880073-Calab_1404"/>
<gene>
    <name evidence="4" type="ORF">Cabys_3703</name>
    <name evidence="5" type="ORF">Calab_1404</name>
</gene>
<dbReference type="RefSeq" id="WP_006928109.1">
    <property type="nucleotide sequence ID" value="NZ_CM001402.1"/>
</dbReference>
<dbReference type="InterPro" id="IPR025965">
    <property type="entry name" value="FlgD/Vpr_Ig-like"/>
</dbReference>
<keyword evidence="1" id="KW-0732">Signal</keyword>
<dbReference type="SUPFAM" id="SSF69318">
    <property type="entry name" value="Integrin alpha N-terminal domain"/>
    <property type="match status" value="1"/>
</dbReference>
<dbReference type="InterPro" id="IPR013517">
    <property type="entry name" value="FG-GAP"/>
</dbReference>
<protein>
    <submittedName>
        <fullName evidence="4">Por secretion system C-terminal sorting domain-containing protein</fullName>
    </submittedName>
</protein>
<dbReference type="InterPro" id="IPR028994">
    <property type="entry name" value="Integrin_alpha_N"/>
</dbReference>
<dbReference type="PANTHER" id="PTHR46580:SF4">
    <property type="entry name" value="ATP_GTP-BINDING PROTEIN"/>
    <property type="match status" value="1"/>
</dbReference>
<dbReference type="OrthoDB" id="9808953at2"/>
<dbReference type="Gene3D" id="2.60.40.4070">
    <property type="match status" value="1"/>
</dbReference>
<dbReference type="Proteomes" id="UP000183868">
    <property type="component" value="Chromosome"/>
</dbReference>
<dbReference type="HOGENOM" id="CLU_463593_0_0_0"/>
<dbReference type="Proteomes" id="UP000004671">
    <property type="component" value="Chromosome"/>
</dbReference>
<organism evidence="5 6">
    <name type="scientific">Caldithrix abyssi DSM 13497</name>
    <dbReference type="NCBI Taxonomy" id="880073"/>
    <lineage>
        <taxon>Bacteria</taxon>
        <taxon>Pseudomonadati</taxon>
        <taxon>Calditrichota</taxon>
        <taxon>Calditrichia</taxon>
        <taxon>Calditrichales</taxon>
        <taxon>Calditrichaceae</taxon>
        <taxon>Caldithrix</taxon>
    </lineage>
</organism>
<evidence type="ECO:0000259" key="3">
    <source>
        <dbReference type="Pfam" id="PF13860"/>
    </source>
</evidence>
<keyword evidence="6" id="KW-1185">Reference proteome</keyword>
<dbReference type="EMBL" id="CP018099">
    <property type="protein sequence ID" value="APF20449.1"/>
    <property type="molecule type" value="Genomic_DNA"/>
</dbReference>
<dbReference type="AlphaFoldDB" id="H1XP35"/>
<feature type="domain" description="SbsA Ig-like" evidence="2">
    <location>
        <begin position="22"/>
        <end position="119"/>
    </location>
</feature>
<accession>H1XP35</accession>
<evidence type="ECO:0000313" key="5">
    <source>
        <dbReference type="EMBL" id="EHO41027.1"/>
    </source>
</evidence>
<evidence type="ECO:0000313" key="7">
    <source>
        <dbReference type="Proteomes" id="UP000183868"/>
    </source>
</evidence>
<dbReference type="PANTHER" id="PTHR46580">
    <property type="entry name" value="SENSOR KINASE-RELATED"/>
    <property type="match status" value="1"/>
</dbReference>
<dbReference type="InterPro" id="IPR032812">
    <property type="entry name" value="SbsA_Ig"/>
</dbReference>
<proteinExistence type="predicted"/>
<evidence type="ECO:0000313" key="4">
    <source>
        <dbReference type="EMBL" id="APF20449.1"/>
    </source>
</evidence>
<reference evidence="4 7" key="2">
    <citation type="submission" date="2016-11" db="EMBL/GenBank/DDBJ databases">
        <title>Genomic analysis of Caldithrix abyssi and proposal of a novel bacterial phylum Caldithrichaeota.</title>
        <authorList>
            <person name="Kublanov I."/>
            <person name="Sigalova O."/>
            <person name="Gavrilov S."/>
            <person name="Lebedinsky A."/>
            <person name="Ivanova N."/>
            <person name="Daum C."/>
            <person name="Reddy T."/>
            <person name="Klenk H.P."/>
            <person name="Goker M."/>
            <person name="Reva O."/>
            <person name="Miroshnichenko M."/>
            <person name="Kyprides N."/>
            <person name="Woyke T."/>
            <person name="Gelfand M."/>
        </authorList>
    </citation>
    <scope>NUCLEOTIDE SEQUENCE [LARGE SCALE GENOMIC DNA]</scope>
    <source>
        <strain evidence="4 7">LF13</strain>
    </source>
</reference>
<dbReference type="EMBL" id="CM001402">
    <property type="protein sequence ID" value="EHO41027.1"/>
    <property type="molecule type" value="Genomic_DNA"/>
</dbReference>
<reference evidence="5 6" key="1">
    <citation type="submission" date="2011-09" db="EMBL/GenBank/DDBJ databases">
        <title>The permanent draft genome of Caldithrix abyssi DSM 13497.</title>
        <authorList>
            <consortium name="US DOE Joint Genome Institute (JGI-PGF)"/>
            <person name="Lucas S."/>
            <person name="Han J."/>
            <person name="Lapidus A."/>
            <person name="Bruce D."/>
            <person name="Goodwin L."/>
            <person name="Pitluck S."/>
            <person name="Peters L."/>
            <person name="Kyrpides N."/>
            <person name="Mavromatis K."/>
            <person name="Ivanova N."/>
            <person name="Mikhailova N."/>
            <person name="Chertkov O."/>
            <person name="Detter J.C."/>
            <person name="Tapia R."/>
            <person name="Han C."/>
            <person name="Land M."/>
            <person name="Hauser L."/>
            <person name="Markowitz V."/>
            <person name="Cheng J.-F."/>
            <person name="Hugenholtz P."/>
            <person name="Woyke T."/>
            <person name="Wu D."/>
            <person name="Spring S."/>
            <person name="Brambilla E."/>
            <person name="Klenk H.-P."/>
            <person name="Eisen J.A."/>
        </authorList>
    </citation>
    <scope>NUCLEOTIDE SEQUENCE [LARGE SCALE GENOMIC DNA]</scope>
    <source>
        <strain evidence="5 6">DSM 13497</strain>
    </source>
</reference>
<dbReference type="Pfam" id="PF13205">
    <property type="entry name" value="Big_5"/>
    <property type="match status" value="1"/>
</dbReference>
<dbReference type="NCBIfam" id="TIGR04183">
    <property type="entry name" value="Por_Secre_tail"/>
    <property type="match status" value="1"/>
</dbReference>
<evidence type="ECO:0000313" key="6">
    <source>
        <dbReference type="Proteomes" id="UP000004671"/>
    </source>
</evidence>
<dbReference type="Pfam" id="PF13517">
    <property type="entry name" value="FG-GAP_3"/>
    <property type="match status" value="1"/>
</dbReference>
<dbReference type="KEGG" id="caby:Cabys_3703"/>
<evidence type="ECO:0000256" key="1">
    <source>
        <dbReference type="ARBA" id="ARBA00022729"/>
    </source>
</evidence>
<dbReference type="STRING" id="880073.Cabys_3703"/>
<dbReference type="InterPro" id="IPR026444">
    <property type="entry name" value="Secre_tail"/>
</dbReference>
<dbReference type="eggNOG" id="COG1361">
    <property type="taxonomic scope" value="Bacteria"/>
</dbReference>
<sequence length="588" mass="68094">MKIEVISFILFATITTIFSQHLKIVSLYPSFNEAINDTSDFKIKIIFDNKIDTIGLERKIYLFSDYTSSKKYIYKVEDTTLTITPDKPYFSGEKITVIITKSINGLNGENFSGFSWQFSFNLLNKNEPSFNLKKTYTNFNGEHLSFLNLNNDKYPDLILTDNYQKGAVILNKYGKDLMLWQELPTSPHGIIISDVDLDFKKEIHSNSFYFDLEQQENYYFFEDTSIHFGNQDMNFDAFPDFIIKKNINDTTQYISLRLNNGNGTYQEKEDTIVTDNNIVLFKVADFNNDGINDIIYLTNVFPTISGSSGENKIKILFLDQFLNIVNTYVLKEDALPDGYYFGYFRKLNITDFNNDSFLDIQLLTNIHDLIFINNKNGEFFNDVNHIIFTGGGDSPHNAITTDMDGDGWADLLYSYTIPPENFSKLYILFNPADSTITFWDKKFTIDQKEPALIKDIISADFNNDQKIDICALWDDGIKIYYNNTLERINESGIKKPEYFIIYQNYPHPFNNSTTIEYEINRLGLVKLVIYNAIGQKIKTLINRTQYPGKYKVNWDGKDFTGKNCPSGIYLCSLRIDNARKTKKIILLR</sequence>
<evidence type="ECO:0000259" key="2">
    <source>
        <dbReference type="Pfam" id="PF13205"/>
    </source>
</evidence>